<keyword evidence="2" id="KW-0689">Ribosomal protein</keyword>
<evidence type="ECO:0008006" key="7">
    <source>
        <dbReference type="Google" id="ProtNLM"/>
    </source>
</evidence>
<evidence type="ECO:0000256" key="3">
    <source>
        <dbReference type="ARBA" id="ARBA00023274"/>
    </source>
</evidence>
<keyword evidence="3" id="KW-0687">Ribonucleoprotein</keyword>
<feature type="compositionally biased region" description="Polar residues" evidence="4">
    <location>
        <begin position="302"/>
        <end position="320"/>
    </location>
</feature>
<reference evidence="5" key="1">
    <citation type="journal article" date="2020" name="Stud. Mycol.">
        <title>101 Dothideomycetes genomes: a test case for predicting lifestyles and emergence of pathogens.</title>
        <authorList>
            <person name="Haridas S."/>
            <person name="Albert R."/>
            <person name="Binder M."/>
            <person name="Bloem J."/>
            <person name="Labutti K."/>
            <person name="Salamov A."/>
            <person name="Andreopoulos B."/>
            <person name="Baker S."/>
            <person name="Barry K."/>
            <person name="Bills G."/>
            <person name="Bluhm B."/>
            <person name="Cannon C."/>
            <person name="Castanera R."/>
            <person name="Culley D."/>
            <person name="Daum C."/>
            <person name="Ezra D."/>
            <person name="Gonzalez J."/>
            <person name="Henrissat B."/>
            <person name="Kuo A."/>
            <person name="Liang C."/>
            <person name="Lipzen A."/>
            <person name="Lutzoni F."/>
            <person name="Magnuson J."/>
            <person name="Mondo S."/>
            <person name="Nolan M."/>
            <person name="Ohm R."/>
            <person name="Pangilinan J."/>
            <person name="Park H.-J."/>
            <person name="Ramirez L."/>
            <person name="Alfaro M."/>
            <person name="Sun H."/>
            <person name="Tritt A."/>
            <person name="Yoshinaga Y."/>
            <person name="Zwiers L.-H."/>
            <person name="Turgeon B."/>
            <person name="Goodwin S."/>
            <person name="Spatafora J."/>
            <person name="Crous P."/>
            <person name="Grigoriev I."/>
        </authorList>
    </citation>
    <scope>NUCLEOTIDE SEQUENCE</scope>
    <source>
        <strain evidence="5">CBS 113389</strain>
    </source>
</reference>
<evidence type="ECO:0000313" key="5">
    <source>
        <dbReference type="EMBL" id="KAF2487239.1"/>
    </source>
</evidence>
<dbReference type="CDD" id="cd00364">
    <property type="entry name" value="Ribosomal_uS17"/>
    <property type="match status" value="1"/>
</dbReference>
<feature type="compositionally biased region" description="Basic and acidic residues" evidence="4">
    <location>
        <begin position="287"/>
        <end position="296"/>
    </location>
</feature>
<comment type="similarity">
    <text evidence="1">Belongs to the universal ribosomal protein uS17 family.</text>
</comment>
<evidence type="ECO:0000313" key="6">
    <source>
        <dbReference type="Proteomes" id="UP000799767"/>
    </source>
</evidence>
<dbReference type="PANTHER" id="PTHR10744">
    <property type="entry name" value="40S RIBOSOMAL PROTEIN S11 FAMILY MEMBER"/>
    <property type="match status" value="1"/>
</dbReference>
<dbReference type="GeneID" id="54473213"/>
<dbReference type="Proteomes" id="UP000799767">
    <property type="component" value="Unassembled WGS sequence"/>
</dbReference>
<dbReference type="Pfam" id="PF00366">
    <property type="entry name" value="Ribosomal_S17"/>
    <property type="match status" value="1"/>
</dbReference>
<dbReference type="Gene3D" id="2.40.50.140">
    <property type="entry name" value="Nucleic acid-binding proteins"/>
    <property type="match status" value="1"/>
</dbReference>
<dbReference type="InterPro" id="IPR000266">
    <property type="entry name" value="Ribosomal_uS17"/>
</dbReference>
<accession>A0A6A6Q5B0</accession>
<dbReference type="PANTHER" id="PTHR10744:SF1">
    <property type="entry name" value="SMALL RIBOSOMAL SUBUNIT PROTEIN US17M"/>
    <property type="match status" value="1"/>
</dbReference>
<dbReference type="InterPro" id="IPR012340">
    <property type="entry name" value="NA-bd_OB-fold"/>
</dbReference>
<feature type="compositionally biased region" description="Basic and acidic residues" evidence="4">
    <location>
        <begin position="266"/>
        <end position="279"/>
    </location>
</feature>
<gene>
    <name evidence="5" type="ORF">BDY17DRAFT_288585</name>
</gene>
<evidence type="ECO:0000256" key="4">
    <source>
        <dbReference type="SAM" id="MobiDB-lite"/>
    </source>
</evidence>
<dbReference type="GO" id="GO:0006412">
    <property type="term" value="P:translation"/>
    <property type="evidence" value="ECO:0007669"/>
    <property type="project" value="InterPro"/>
</dbReference>
<dbReference type="AlphaFoldDB" id="A0A6A6Q5B0"/>
<evidence type="ECO:0000256" key="2">
    <source>
        <dbReference type="ARBA" id="ARBA00022980"/>
    </source>
</evidence>
<dbReference type="GO" id="GO:0005840">
    <property type="term" value="C:ribosome"/>
    <property type="evidence" value="ECO:0007669"/>
    <property type="project" value="UniProtKB-KW"/>
</dbReference>
<keyword evidence="6" id="KW-1185">Reference proteome</keyword>
<dbReference type="SUPFAM" id="SSF50249">
    <property type="entry name" value="Nucleic acid-binding proteins"/>
    <property type="match status" value="1"/>
</dbReference>
<dbReference type="RefSeq" id="XP_033593808.1">
    <property type="nucleotide sequence ID" value="XM_033732211.1"/>
</dbReference>
<sequence length="327" mass="36841">MSRSLLRLPIRTVPRAPQKGNQWICRRCLATEADESASIRFQPAPLKESRPSPTPSPHNNTNTDIAYLRRPLPHKIPVQYLQHSTTEHLPPKEQEQRDEAEAHKPIVGVVVSAGKMQRTVKVRVPRMEWNKRIKKHFRSYVRLLVHDPNSSLVEGDVVSLHRLRVAERVRHVVASIITPFGIPVEDRPPIPTPDERLIAYKEKRFNRLHRRKLRASAAAGSEKAMRKLQDLGLDPGEVVKPVKGSGAERQPEDQTKAQAKSPVNERAQRNKGREMKLKQQAEANILEAKEKGERLNKKGIVTGSSLPTQGPLTDPPTSRAGQKGARK</sequence>
<organism evidence="5 6">
    <name type="scientific">Neohortaea acidophila</name>
    <dbReference type="NCBI Taxonomy" id="245834"/>
    <lineage>
        <taxon>Eukaryota</taxon>
        <taxon>Fungi</taxon>
        <taxon>Dikarya</taxon>
        <taxon>Ascomycota</taxon>
        <taxon>Pezizomycotina</taxon>
        <taxon>Dothideomycetes</taxon>
        <taxon>Dothideomycetidae</taxon>
        <taxon>Mycosphaerellales</taxon>
        <taxon>Teratosphaeriaceae</taxon>
        <taxon>Neohortaea</taxon>
    </lineage>
</organism>
<dbReference type="EMBL" id="MU001631">
    <property type="protein sequence ID" value="KAF2487239.1"/>
    <property type="molecule type" value="Genomic_DNA"/>
</dbReference>
<evidence type="ECO:0000256" key="1">
    <source>
        <dbReference type="ARBA" id="ARBA00010254"/>
    </source>
</evidence>
<proteinExistence type="inferred from homology"/>
<dbReference type="GO" id="GO:0003735">
    <property type="term" value="F:structural constituent of ribosome"/>
    <property type="evidence" value="ECO:0007669"/>
    <property type="project" value="InterPro"/>
</dbReference>
<dbReference type="GO" id="GO:0005739">
    <property type="term" value="C:mitochondrion"/>
    <property type="evidence" value="ECO:0007669"/>
    <property type="project" value="TreeGrafter"/>
</dbReference>
<protein>
    <recommendedName>
        <fullName evidence="7">Nucleic acid-binding protein</fullName>
    </recommendedName>
</protein>
<dbReference type="GO" id="GO:1990904">
    <property type="term" value="C:ribonucleoprotein complex"/>
    <property type="evidence" value="ECO:0007669"/>
    <property type="project" value="UniProtKB-KW"/>
</dbReference>
<dbReference type="OrthoDB" id="274752at2759"/>
<feature type="region of interest" description="Disordered" evidence="4">
    <location>
        <begin position="215"/>
        <end position="327"/>
    </location>
</feature>
<name>A0A6A6Q5B0_9PEZI</name>
<feature type="region of interest" description="Disordered" evidence="4">
    <location>
        <begin position="36"/>
        <end position="62"/>
    </location>
</feature>